<feature type="domain" description="Big-1" evidence="4">
    <location>
        <begin position="171"/>
        <end position="262"/>
    </location>
</feature>
<organism evidence="5 6">
    <name type="scientific">Serpentinicella alkaliphila</name>
    <dbReference type="NCBI Taxonomy" id="1734049"/>
    <lineage>
        <taxon>Bacteria</taxon>
        <taxon>Bacillati</taxon>
        <taxon>Bacillota</taxon>
        <taxon>Clostridia</taxon>
        <taxon>Peptostreptococcales</taxon>
        <taxon>Natronincolaceae</taxon>
        <taxon>Serpentinicella</taxon>
    </lineage>
</organism>
<keyword evidence="6" id="KW-1185">Reference proteome</keyword>
<evidence type="ECO:0000256" key="1">
    <source>
        <dbReference type="ARBA" id="ARBA00010116"/>
    </source>
</evidence>
<reference evidence="5 6" key="1">
    <citation type="submission" date="2019-03" db="EMBL/GenBank/DDBJ databases">
        <title>Genomic Encyclopedia of Type Strains, Phase IV (KMG-IV): sequencing the most valuable type-strain genomes for metagenomic binning, comparative biology and taxonomic classification.</title>
        <authorList>
            <person name="Goeker M."/>
        </authorList>
    </citation>
    <scope>NUCLEOTIDE SEQUENCE [LARGE SCALE GENOMIC DNA]</scope>
    <source>
        <strain evidence="5 6">DSM 100013</strain>
    </source>
</reference>
<keyword evidence="2" id="KW-0732">Signal</keyword>
<dbReference type="SUPFAM" id="SSF49373">
    <property type="entry name" value="Invasin/intimin cell-adhesion fragments"/>
    <property type="match status" value="2"/>
</dbReference>
<dbReference type="PROSITE" id="PS50268">
    <property type="entry name" value="CADHERIN_2"/>
    <property type="match status" value="1"/>
</dbReference>
<dbReference type="Pfam" id="PF07833">
    <property type="entry name" value="Cu_amine_oxidN1"/>
    <property type="match status" value="1"/>
</dbReference>
<dbReference type="EMBL" id="SLYC01000031">
    <property type="protein sequence ID" value="TCQ00501.1"/>
    <property type="molecule type" value="Genomic_DNA"/>
</dbReference>
<feature type="domain" description="Cadherin" evidence="3">
    <location>
        <begin position="401"/>
        <end position="538"/>
    </location>
</feature>
<feature type="chain" id="PRO_5020608782" evidence="2">
    <location>
        <begin position="25"/>
        <end position="760"/>
    </location>
</feature>
<dbReference type="InterPro" id="IPR012854">
    <property type="entry name" value="Cu_amine_oxidase-like_N"/>
</dbReference>
<evidence type="ECO:0000259" key="4">
    <source>
        <dbReference type="PROSITE" id="PS51127"/>
    </source>
</evidence>
<dbReference type="Gene3D" id="3.30.457.10">
    <property type="entry name" value="Copper amine oxidase-like, N-terminal domain"/>
    <property type="match status" value="2"/>
</dbReference>
<sequence>MKRKISILLVLAMVLSMIPMMAFAEPSMYTTVASIDKTSITADGSDAAKITAFAFEANGNEDNFGVANPVSNFVVVSSRIGVDTVSSAVYTAGENKVEFNVRSTAAGNFKVAVALSNQAATPATLVNDVRNYLNGSGTLSAAQLGIVQVFDLTATAGTLDALTDVSTGLTGAGTQASPYTGKKANGIEYYELTFRLRSGNVPVVGQEVSFSTNRTAARLNKTTATTDAAGRVTVRVSSLIPGGYTVRASAGNQNKTVHVNFGATGVYTLDLVSGGNEVTAKDHEYKLEFALRDANGNKVNASLLTDTTAAAVAANATLGNFRVETVTKPSGSNLANRIYESANLSDYKFTTNASGNLELTIAGSRLNKEGDYVVKAYVDTTGRFIDIPFTVKKQGDVVKVTISYRESAVPLGATTSTPIVKRFDAAGVSVTLSDADKTNEMQFVLSDVRKGSLATTGAFTATTNDKHTGKVTVTAIDKENTLTATAVIEAGVEPSGLKLEVKDSAIVDKDITLVAQVLDANGNPIALGQQLASVTPEFFVIKKPNGSIVETREKSTLLTDMRRTGKSDITIASNKEGHAEIQVVITAVVNTPTALDPAATTTYVVSDKIEVHFGATPVVKEVPGAKSVVLTIDNAASVVDGKVQTLDVAPFIQNGRTFVPVRFIAEALGAEVSFTQNAQGLTDTVTLTREDKVVTMTIGATTLTVVADGKTTTVTSDVAPQVVSGRTVLPFRALAEAMGAEVDYGMKADNSGVAWVSFNQ</sequence>
<dbReference type="AlphaFoldDB" id="A0A4R2TC43"/>
<protein>
    <submittedName>
        <fullName evidence="5">Copper amine oxidase-like protein</fullName>
    </submittedName>
</protein>
<gene>
    <name evidence="5" type="ORF">EDD79_103118</name>
</gene>
<dbReference type="GO" id="GO:0005509">
    <property type="term" value="F:calcium ion binding"/>
    <property type="evidence" value="ECO:0007669"/>
    <property type="project" value="InterPro"/>
</dbReference>
<dbReference type="GO" id="GO:0007156">
    <property type="term" value="P:homophilic cell adhesion via plasma membrane adhesion molecules"/>
    <property type="evidence" value="ECO:0007669"/>
    <property type="project" value="InterPro"/>
</dbReference>
<comment type="similarity">
    <text evidence="1">Belongs to the intimin/invasin family.</text>
</comment>
<dbReference type="Proteomes" id="UP000295504">
    <property type="component" value="Unassembled WGS sequence"/>
</dbReference>
<dbReference type="SMART" id="SM00634">
    <property type="entry name" value="BID_1"/>
    <property type="match status" value="1"/>
</dbReference>
<dbReference type="InterPro" id="IPR036582">
    <property type="entry name" value="Mao_N_sf"/>
</dbReference>
<dbReference type="InterPro" id="IPR008964">
    <property type="entry name" value="Invasin/intimin_cell_adhesion"/>
</dbReference>
<evidence type="ECO:0000313" key="6">
    <source>
        <dbReference type="Proteomes" id="UP000295504"/>
    </source>
</evidence>
<name>A0A4R2TC43_9FIRM</name>
<dbReference type="OrthoDB" id="2379109at2"/>
<comment type="caution">
    <text evidence="5">The sequence shown here is derived from an EMBL/GenBank/DDBJ whole genome shotgun (WGS) entry which is preliminary data.</text>
</comment>
<evidence type="ECO:0000256" key="2">
    <source>
        <dbReference type="SAM" id="SignalP"/>
    </source>
</evidence>
<dbReference type="Pfam" id="PF02369">
    <property type="entry name" value="Big_1"/>
    <property type="match status" value="1"/>
</dbReference>
<dbReference type="PROSITE" id="PS51127">
    <property type="entry name" value="BIG1"/>
    <property type="match status" value="1"/>
</dbReference>
<accession>A0A4R2TC43</accession>
<dbReference type="InterPro" id="IPR002126">
    <property type="entry name" value="Cadherin-like_dom"/>
</dbReference>
<feature type="signal peptide" evidence="2">
    <location>
        <begin position="1"/>
        <end position="24"/>
    </location>
</feature>
<evidence type="ECO:0000259" key="3">
    <source>
        <dbReference type="PROSITE" id="PS50268"/>
    </source>
</evidence>
<dbReference type="InterPro" id="IPR003344">
    <property type="entry name" value="Big_1_dom"/>
</dbReference>
<dbReference type="InterPro" id="IPR013783">
    <property type="entry name" value="Ig-like_fold"/>
</dbReference>
<dbReference type="GO" id="GO:0016020">
    <property type="term" value="C:membrane"/>
    <property type="evidence" value="ECO:0007669"/>
    <property type="project" value="InterPro"/>
</dbReference>
<dbReference type="Gene3D" id="2.60.40.10">
    <property type="entry name" value="Immunoglobulins"/>
    <property type="match status" value="2"/>
</dbReference>
<evidence type="ECO:0000313" key="5">
    <source>
        <dbReference type="EMBL" id="TCQ00501.1"/>
    </source>
</evidence>
<dbReference type="SUPFAM" id="SSF55383">
    <property type="entry name" value="Copper amine oxidase, domain N"/>
    <property type="match status" value="2"/>
</dbReference>
<proteinExistence type="inferred from homology"/>
<dbReference type="RefSeq" id="WP_132849068.1">
    <property type="nucleotide sequence ID" value="NZ_CP058648.1"/>
</dbReference>